<dbReference type="EMBL" id="PDJF01000001">
    <property type="protein sequence ID" value="PFG28460.1"/>
    <property type="molecule type" value="Genomic_DNA"/>
</dbReference>
<sequence>MSKKQSRIAAAGLGIGALALWFGAGMDWIAVTAFDDKAGTVEQTVSGSAWSTELTAVALLLAAGCVAGFALRRLGRRIVGVVCAVAAAAVAWVPVSVLTRGVDPTRVHELLTSGLTSQRASAPVNLNAWAELTELHTHTGGPALAIAGAAVAFVSAIVLAMRPGVDAVGTKYERATTRKEKALDDLQREPDSGRTLWDALDADIDPTEQYPRHTP</sequence>
<dbReference type="RefSeq" id="WP_231913516.1">
    <property type="nucleotide sequence ID" value="NZ_LS483464.1"/>
</dbReference>
<gene>
    <name evidence="3" type="ORF">ATK06_1571</name>
</gene>
<dbReference type="InterPro" id="IPR011746">
    <property type="entry name" value="Trp_synth-assoc_CHP"/>
</dbReference>
<feature type="region of interest" description="Disordered" evidence="1">
    <location>
        <begin position="181"/>
        <end position="215"/>
    </location>
</feature>
<feature type="transmembrane region" description="Helical" evidence="2">
    <location>
        <begin position="143"/>
        <end position="161"/>
    </location>
</feature>
<protein>
    <submittedName>
        <fullName evidence="3">Putative membrane protein (TIGR02234 family)</fullName>
    </submittedName>
</protein>
<reference evidence="3 4" key="1">
    <citation type="submission" date="2017-10" db="EMBL/GenBank/DDBJ databases">
        <title>Sequencing the genomes of 1000 actinobacteria strains.</title>
        <authorList>
            <person name="Klenk H.-P."/>
        </authorList>
    </citation>
    <scope>NUCLEOTIDE SEQUENCE [LARGE SCALE GENOMIC DNA]</scope>
    <source>
        <strain evidence="3 4">DSM 20688</strain>
    </source>
</reference>
<evidence type="ECO:0000313" key="3">
    <source>
        <dbReference type="EMBL" id="PFG28460.1"/>
    </source>
</evidence>
<feature type="transmembrane region" description="Helical" evidence="2">
    <location>
        <begin position="78"/>
        <end position="98"/>
    </location>
</feature>
<dbReference type="AlphaFoldDB" id="A0A2A9DRC6"/>
<feature type="transmembrane region" description="Helical" evidence="2">
    <location>
        <begin position="49"/>
        <end position="71"/>
    </location>
</feature>
<proteinExistence type="predicted"/>
<evidence type="ECO:0000256" key="2">
    <source>
        <dbReference type="SAM" id="Phobius"/>
    </source>
</evidence>
<keyword evidence="2" id="KW-1133">Transmembrane helix</keyword>
<organism evidence="3 4">
    <name type="scientific">Corynebacterium renale</name>
    <dbReference type="NCBI Taxonomy" id="1724"/>
    <lineage>
        <taxon>Bacteria</taxon>
        <taxon>Bacillati</taxon>
        <taxon>Actinomycetota</taxon>
        <taxon>Actinomycetes</taxon>
        <taxon>Mycobacteriales</taxon>
        <taxon>Corynebacteriaceae</taxon>
        <taxon>Corynebacterium</taxon>
    </lineage>
</organism>
<dbReference type="Pfam" id="PF09534">
    <property type="entry name" value="Trp_oprn_chp"/>
    <property type="match status" value="1"/>
</dbReference>
<name>A0A2A9DRC6_9CORY</name>
<evidence type="ECO:0000256" key="1">
    <source>
        <dbReference type="SAM" id="MobiDB-lite"/>
    </source>
</evidence>
<keyword evidence="2" id="KW-0812">Transmembrane</keyword>
<comment type="caution">
    <text evidence="3">The sequence shown here is derived from an EMBL/GenBank/DDBJ whole genome shotgun (WGS) entry which is preliminary data.</text>
</comment>
<dbReference type="NCBIfam" id="TIGR02234">
    <property type="entry name" value="trp_oprn_chp"/>
    <property type="match status" value="1"/>
</dbReference>
<feature type="compositionally biased region" description="Basic and acidic residues" evidence="1">
    <location>
        <begin position="181"/>
        <end position="192"/>
    </location>
</feature>
<accession>A0A2A9DRC6</accession>
<keyword evidence="2" id="KW-0472">Membrane</keyword>
<dbReference type="InterPro" id="IPR019051">
    <property type="entry name" value="Trp_biosyn_TM_oprn/chp"/>
</dbReference>
<evidence type="ECO:0000313" key="4">
    <source>
        <dbReference type="Proteomes" id="UP000221653"/>
    </source>
</evidence>
<dbReference type="Proteomes" id="UP000221653">
    <property type="component" value="Unassembled WGS sequence"/>
</dbReference>
<dbReference type="STRING" id="1724.GCA_001044175_01126"/>
<keyword evidence="4" id="KW-1185">Reference proteome</keyword>